<keyword evidence="17" id="KW-1185">Reference proteome</keyword>
<proteinExistence type="inferred from homology"/>
<dbReference type="PANTHER" id="PTHR20941:SF1">
    <property type="entry name" value="FOLIC ACID SYNTHESIS PROTEIN FOL1"/>
    <property type="match status" value="1"/>
</dbReference>
<evidence type="ECO:0000313" key="17">
    <source>
        <dbReference type="Proteomes" id="UP001497392"/>
    </source>
</evidence>
<reference evidence="16 17" key="1">
    <citation type="submission" date="2024-06" db="EMBL/GenBank/DDBJ databases">
        <authorList>
            <person name="Kraege A."/>
            <person name="Thomma B."/>
        </authorList>
    </citation>
    <scope>NUCLEOTIDE SEQUENCE [LARGE SCALE GENOMIC DNA]</scope>
</reference>
<evidence type="ECO:0000256" key="9">
    <source>
        <dbReference type="ARBA" id="ARBA00022741"/>
    </source>
</evidence>
<protein>
    <submittedName>
        <fullName evidence="16">G1742 protein</fullName>
    </submittedName>
</protein>
<dbReference type="PROSITE" id="PS50972">
    <property type="entry name" value="PTERIN_BINDING"/>
    <property type="match status" value="1"/>
</dbReference>
<dbReference type="SUPFAM" id="SSF55083">
    <property type="entry name" value="6-hydroxymethyl-7,8-dihydropterin pyrophosphokinase, HPPK"/>
    <property type="match status" value="1"/>
</dbReference>
<dbReference type="PROSITE" id="PS00794">
    <property type="entry name" value="HPPK"/>
    <property type="match status" value="1"/>
</dbReference>
<evidence type="ECO:0000256" key="2">
    <source>
        <dbReference type="ARBA" id="ARBA00000198"/>
    </source>
</evidence>
<keyword evidence="8" id="KW-0479">Metal-binding</keyword>
<dbReference type="Gene3D" id="3.20.20.20">
    <property type="entry name" value="Dihydropteroate synthase-like"/>
    <property type="match status" value="1"/>
</dbReference>
<evidence type="ECO:0000256" key="4">
    <source>
        <dbReference type="ARBA" id="ARBA00004763"/>
    </source>
</evidence>
<evidence type="ECO:0000256" key="7">
    <source>
        <dbReference type="ARBA" id="ARBA00022679"/>
    </source>
</evidence>
<comment type="pathway">
    <text evidence="4">Cofactor biosynthesis; tetrahydrofolate biosynthesis; 7,8-dihydrofolate from 2-amino-4-hydroxy-6-hydroxymethyl-7,8-dihydropteridine diphosphate and 4-aminobenzoate: step 1/2.</text>
</comment>
<accession>A0ABP1FIQ0</accession>
<comment type="similarity">
    <text evidence="6">In the C-terminal section; belongs to the DHPS family.</text>
</comment>
<dbReference type="CDD" id="cd00483">
    <property type="entry name" value="HPPK"/>
    <property type="match status" value="1"/>
</dbReference>
<evidence type="ECO:0000259" key="15">
    <source>
        <dbReference type="PROSITE" id="PS50972"/>
    </source>
</evidence>
<feature type="domain" description="Pterin-binding" evidence="15">
    <location>
        <begin position="227"/>
        <end position="492"/>
    </location>
</feature>
<dbReference type="InterPro" id="IPR006390">
    <property type="entry name" value="DHP_synth_dom"/>
</dbReference>
<dbReference type="Pfam" id="PF00809">
    <property type="entry name" value="Pterin_bind"/>
    <property type="match status" value="1"/>
</dbReference>
<evidence type="ECO:0000256" key="14">
    <source>
        <dbReference type="ARBA" id="ARBA00023268"/>
    </source>
</evidence>
<organism evidence="16 17">
    <name type="scientific">Coccomyxa viridis</name>
    <dbReference type="NCBI Taxonomy" id="1274662"/>
    <lineage>
        <taxon>Eukaryota</taxon>
        <taxon>Viridiplantae</taxon>
        <taxon>Chlorophyta</taxon>
        <taxon>core chlorophytes</taxon>
        <taxon>Trebouxiophyceae</taxon>
        <taxon>Trebouxiophyceae incertae sedis</taxon>
        <taxon>Coccomyxaceae</taxon>
        <taxon>Coccomyxa</taxon>
    </lineage>
</organism>
<evidence type="ECO:0000256" key="1">
    <source>
        <dbReference type="ARBA" id="ARBA00000012"/>
    </source>
</evidence>
<dbReference type="NCBIfam" id="TIGR01496">
    <property type="entry name" value="DHPS"/>
    <property type="match status" value="1"/>
</dbReference>
<evidence type="ECO:0000256" key="5">
    <source>
        <dbReference type="ARBA" id="ARBA00005051"/>
    </source>
</evidence>
<evidence type="ECO:0000256" key="11">
    <source>
        <dbReference type="ARBA" id="ARBA00022840"/>
    </source>
</evidence>
<keyword evidence="10" id="KW-0418">Kinase</keyword>
<dbReference type="Gene3D" id="3.30.70.560">
    <property type="entry name" value="7,8-Dihydro-6-hydroxymethylpterin-pyrophosphokinase HPPK"/>
    <property type="match status" value="1"/>
</dbReference>
<keyword evidence="9" id="KW-0547">Nucleotide-binding</keyword>
<evidence type="ECO:0000313" key="16">
    <source>
        <dbReference type="EMBL" id="CAL5219830.1"/>
    </source>
</evidence>
<dbReference type="PROSITE" id="PS00792">
    <property type="entry name" value="DHPS_1"/>
    <property type="match status" value="1"/>
</dbReference>
<keyword evidence="12" id="KW-0460">Magnesium</keyword>
<dbReference type="InterPro" id="IPR045031">
    <property type="entry name" value="DHP_synth-like"/>
</dbReference>
<comment type="pathway">
    <text evidence="5">Cofactor biosynthesis; tetrahydrofolate biosynthesis; 2-amino-4-hydroxy-6-hydroxymethyl-7,8-dihydropteridine diphosphate from 7,8-dihydroneopterin triphosphate: step 4/4.</text>
</comment>
<dbReference type="NCBIfam" id="TIGR01498">
    <property type="entry name" value="folK"/>
    <property type="match status" value="1"/>
</dbReference>
<dbReference type="Pfam" id="PF01288">
    <property type="entry name" value="HPPK"/>
    <property type="match status" value="1"/>
</dbReference>
<dbReference type="PANTHER" id="PTHR20941">
    <property type="entry name" value="FOLATE SYNTHESIS PROTEINS"/>
    <property type="match status" value="1"/>
</dbReference>
<dbReference type="InterPro" id="IPR000489">
    <property type="entry name" value="Pterin-binding_dom"/>
</dbReference>
<gene>
    <name evidence="16" type="primary">g1742</name>
    <name evidence="16" type="ORF">VP750_LOCUS1489</name>
</gene>
<dbReference type="InterPro" id="IPR000550">
    <property type="entry name" value="Hppk"/>
</dbReference>
<dbReference type="Proteomes" id="UP001497392">
    <property type="component" value="Unassembled WGS sequence"/>
</dbReference>
<dbReference type="EMBL" id="CAXHTA020000002">
    <property type="protein sequence ID" value="CAL5219830.1"/>
    <property type="molecule type" value="Genomic_DNA"/>
</dbReference>
<dbReference type="CDD" id="cd00739">
    <property type="entry name" value="DHPS"/>
    <property type="match status" value="1"/>
</dbReference>
<keyword evidence="13" id="KW-0289">Folate biosynthesis</keyword>
<evidence type="ECO:0000256" key="6">
    <source>
        <dbReference type="ARBA" id="ARBA00009951"/>
    </source>
</evidence>
<evidence type="ECO:0000256" key="13">
    <source>
        <dbReference type="ARBA" id="ARBA00022909"/>
    </source>
</evidence>
<evidence type="ECO:0000256" key="10">
    <source>
        <dbReference type="ARBA" id="ARBA00022777"/>
    </source>
</evidence>
<evidence type="ECO:0000256" key="8">
    <source>
        <dbReference type="ARBA" id="ARBA00022723"/>
    </source>
</evidence>
<sequence length="505" mass="54742">MLACARRSLTSSRSLRHLLQPCVRHESASRSIRAHSQDTHSAAIAVGANVGDRVANIKEALKLLPRYGIQVARQSRLYESAPAYVTDQPRFVNAALAVETALPPIELLAALKRIETELGRDLQGKRWGPRPLDLDIIFYEGLQHREEGLEIPHPRWQERPFVQAPLADLFSRRELEQAPVGKDLGRCLLQVHDLWEQAGGERSLGTADLSCFLPVPKLGSWSWQGRTQIMGILNITPDSFSDGGQLTSVDAAVRHARKLVAEGADVLDVGGQSTRPGADRLTAAQEAARVLPVIRALTEQEDLQHVPLSVDTFYAEVAQQAVGAGAHMVNDVSGGLMDPHMHSKVAELGVPYIMMHMRGDPSTMQSAENTAYEDVCADVGRELQITAAAAMRSGIEPWRIIPDPGIGFAKEGDGNVRLIAGLQRVREQLEGPLNTMPMLVGPSRKGFLGKLTGHKQAEDRDIATAAASALCVVNGASIVRAHNVAAVRDAVRVADAVQKQMQGAK</sequence>
<dbReference type="SUPFAM" id="SSF51717">
    <property type="entry name" value="Dihydropteroate synthetase-like"/>
    <property type="match status" value="1"/>
</dbReference>
<evidence type="ECO:0000256" key="3">
    <source>
        <dbReference type="ARBA" id="ARBA00001946"/>
    </source>
</evidence>
<name>A0ABP1FIQ0_9CHLO</name>
<keyword evidence="11" id="KW-0067">ATP-binding</keyword>
<dbReference type="InterPro" id="IPR035907">
    <property type="entry name" value="Hppk_sf"/>
</dbReference>
<comment type="cofactor">
    <cofactor evidence="3">
        <name>Mg(2+)</name>
        <dbReference type="ChEBI" id="CHEBI:18420"/>
    </cofactor>
</comment>
<keyword evidence="14" id="KW-0511">Multifunctional enzyme</keyword>
<comment type="catalytic activity">
    <reaction evidence="2">
        <text>6-hydroxymethyl-7,8-dihydropterin + ATP = (7,8-dihydropterin-6-yl)methyl diphosphate + AMP + H(+)</text>
        <dbReference type="Rhea" id="RHEA:11412"/>
        <dbReference type="ChEBI" id="CHEBI:15378"/>
        <dbReference type="ChEBI" id="CHEBI:30616"/>
        <dbReference type="ChEBI" id="CHEBI:44841"/>
        <dbReference type="ChEBI" id="CHEBI:72950"/>
        <dbReference type="ChEBI" id="CHEBI:456215"/>
        <dbReference type="EC" id="2.7.6.3"/>
    </reaction>
</comment>
<keyword evidence="7" id="KW-0808">Transferase</keyword>
<evidence type="ECO:0000256" key="12">
    <source>
        <dbReference type="ARBA" id="ARBA00022842"/>
    </source>
</evidence>
<comment type="caution">
    <text evidence="16">The sequence shown here is derived from an EMBL/GenBank/DDBJ whole genome shotgun (WGS) entry which is preliminary data.</text>
</comment>
<dbReference type="InterPro" id="IPR011005">
    <property type="entry name" value="Dihydropteroate_synth-like_sf"/>
</dbReference>
<dbReference type="PROSITE" id="PS00793">
    <property type="entry name" value="DHPS_2"/>
    <property type="match status" value="1"/>
</dbReference>
<comment type="catalytic activity">
    <reaction evidence="1">
        <text>(7,8-dihydropterin-6-yl)methyl diphosphate + 4-aminobenzoate = 7,8-dihydropteroate + diphosphate</text>
        <dbReference type="Rhea" id="RHEA:19949"/>
        <dbReference type="ChEBI" id="CHEBI:17836"/>
        <dbReference type="ChEBI" id="CHEBI:17839"/>
        <dbReference type="ChEBI" id="CHEBI:33019"/>
        <dbReference type="ChEBI" id="CHEBI:72950"/>
        <dbReference type="EC" id="2.5.1.15"/>
    </reaction>
</comment>